<comment type="caution">
    <text evidence="6">The sequence shown here is derived from an EMBL/GenBank/DDBJ whole genome shotgun (WGS) entry which is preliminary data.</text>
</comment>
<evidence type="ECO:0000313" key="7">
    <source>
        <dbReference type="Proteomes" id="UP001634393"/>
    </source>
</evidence>
<organism evidence="6 7">
    <name type="scientific">Penstemon smallii</name>
    <dbReference type="NCBI Taxonomy" id="265156"/>
    <lineage>
        <taxon>Eukaryota</taxon>
        <taxon>Viridiplantae</taxon>
        <taxon>Streptophyta</taxon>
        <taxon>Embryophyta</taxon>
        <taxon>Tracheophyta</taxon>
        <taxon>Spermatophyta</taxon>
        <taxon>Magnoliopsida</taxon>
        <taxon>eudicotyledons</taxon>
        <taxon>Gunneridae</taxon>
        <taxon>Pentapetalae</taxon>
        <taxon>asterids</taxon>
        <taxon>lamiids</taxon>
        <taxon>Lamiales</taxon>
        <taxon>Plantaginaceae</taxon>
        <taxon>Cheloneae</taxon>
        <taxon>Penstemon</taxon>
    </lineage>
</organism>
<dbReference type="EMBL" id="JBJXBP010000001">
    <property type="protein sequence ID" value="KAL3850201.1"/>
    <property type="molecule type" value="Genomic_DNA"/>
</dbReference>
<dbReference type="GO" id="GO:0005634">
    <property type="term" value="C:nucleus"/>
    <property type="evidence" value="ECO:0007669"/>
    <property type="project" value="UniProtKB-SubCell"/>
</dbReference>
<dbReference type="InterPro" id="IPR043452">
    <property type="entry name" value="BZIP46-like"/>
</dbReference>
<dbReference type="PANTHER" id="PTHR22952:SF390">
    <property type="entry name" value="ABSCISIC ACID-INSENSITIVE 5-LIKE PROTEIN 2"/>
    <property type="match status" value="1"/>
</dbReference>
<dbReference type="SUPFAM" id="SSF57959">
    <property type="entry name" value="Leucine zipper domain"/>
    <property type="match status" value="1"/>
</dbReference>
<evidence type="ECO:0000256" key="2">
    <source>
        <dbReference type="ARBA" id="ARBA00023125"/>
    </source>
</evidence>
<dbReference type="FunFam" id="1.20.5.170:FF:000036">
    <property type="entry name" value="ABSCISIC ACID-INSENSITIVE 5-like protein 2"/>
    <property type="match status" value="1"/>
</dbReference>
<dbReference type="Proteomes" id="UP001634393">
    <property type="component" value="Unassembled WGS sequence"/>
</dbReference>
<dbReference type="GO" id="GO:0003677">
    <property type="term" value="F:DNA binding"/>
    <property type="evidence" value="ECO:0007669"/>
    <property type="project" value="UniProtKB-KW"/>
</dbReference>
<dbReference type="PROSITE" id="PS50217">
    <property type="entry name" value="BZIP"/>
    <property type="match status" value="1"/>
</dbReference>
<dbReference type="InterPro" id="IPR046347">
    <property type="entry name" value="bZIP_sf"/>
</dbReference>
<evidence type="ECO:0000313" key="6">
    <source>
        <dbReference type="EMBL" id="KAL3850201.1"/>
    </source>
</evidence>
<dbReference type="InterPro" id="IPR004827">
    <property type="entry name" value="bZIP"/>
</dbReference>
<dbReference type="Pfam" id="PF00170">
    <property type="entry name" value="bZIP_1"/>
    <property type="match status" value="1"/>
</dbReference>
<keyword evidence="2" id="KW-0238">DNA-binding</keyword>
<name>A0ABD3UN46_9LAMI</name>
<dbReference type="PANTHER" id="PTHR22952">
    <property type="entry name" value="CAMP-RESPONSE ELEMENT BINDING PROTEIN-RELATED"/>
    <property type="match status" value="1"/>
</dbReference>
<feature type="domain" description="BZIP" evidence="5">
    <location>
        <begin position="189"/>
        <end position="234"/>
    </location>
</feature>
<keyword evidence="3" id="KW-0539">Nucleus</keyword>
<evidence type="ECO:0000256" key="4">
    <source>
        <dbReference type="SAM" id="MobiDB-lite"/>
    </source>
</evidence>
<feature type="compositionally biased region" description="Polar residues" evidence="4">
    <location>
        <begin position="1"/>
        <end position="21"/>
    </location>
</feature>
<evidence type="ECO:0000256" key="3">
    <source>
        <dbReference type="ARBA" id="ARBA00023242"/>
    </source>
</evidence>
<sequence length="249" mass="27738">MGGIQMMNSHETGSGYNSHTRSSQLTQQLQTSSCFNLTFNEIKNQLGDLGKPLGNMNVDELLNNVLLTAESKKRNSISTSPASSLQRQASLSLAMAFSGRTVDEVWRDIQQGDMTRNVNEREPTLGETTLEDFLVKAGLYVSNSSLGHAMSLDSALYSKTLSPSNSFDEFSDTPIPGRKRGCGDIEKSVERRLRRKIKNRESAARSRARKQAYHDELVIKVSHLEEEIGKLKKEKNNGYGAYLKFADLK</sequence>
<protein>
    <recommendedName>
        <fullName evidence="5">BZIP domain-containing protein</fullName>
    </recommendedName>
</protein>
<evidence type="ECO:0000256" key="1">
    <source>
        <dbReference type="ARBA" id="ARBA00004123"/>
    </source>
</evidence>
<keyword evidence="7" id="KW-1185">Reference proteome</keyword>
<feature type="region of interest" description="Disordered" evidence="4">
    <location>
        <begin position="1"/>
        <end position="24"/>
    </location>
</feature>
<reference evidence="6 7" key="1">
    <citation type="submission" date="2024-12" db="EMBL/GenBank/DDBJ databases">
        <title>The unique morphological basis and parallel evolutionary history of personate flowers in Penstemon.</title>
        <authorList>
            <person name="Depatie T.H."/>
            <person name="Wessinger C.A."/>
        </authorList>
    </citation>
    <scope>NUCLEOTIDE SEQUENCE [LARGE SCALE GENOMIC DNA]</scope>
    <source>
        <strain evidence="6">WTNN_2</strain>
        <tissue evidence="6">Leaf</tissue>
    </source>
</reference>
<dbReference type="CDD" id="cd14707">
    <property type="entry name" value="bZIP_plant_BZIP46"/>
    <property type="match status" value="1"/>
</dbReference>
<dbReference type="Gene3D" id="1.20.5.170">
    <property type="match status" value="1"/>
</dbReference>
<gene>
    <name evidence="6" type="ORF">ACJIZ3_012083</name>
</gene>
<accession>A0ABD3UN46</accession>
<dbReference type="SMART" id="SM00338">
    <property type="entry name" value="BRLZ"/>
    <property type="match status" value="1"/>
</dbReference>
<dbReference type="AlphaFoldDB" id="A0ABD3UN46"/>
<proteinExistence type="predicted"/>
<comment type="subcellular location">
    <subcellularLocation>
        <location evidence="1">Nucleus</location>
    </subcellularLocation>
</comment>
<evidence type="ECO:0000259" key="5">
    <source>
        <dbReference type="PROSITE" id="PS50217"/>
    </source>
</evidence>
<dbReference type="PROSITE" id="PS00036">
    <property type="entry name" value="BZIP_BASIC"/>
    <property type="match status" value="1"/>
</dbReference>